<dbReference type="AlphaFoldDB" id="A0A7D6ZMD4"/>
<accession>A0A7D6ZMD4</accession>
<dbReference type="InterPro" id="IPR029058">
    <property type="entry name" value="AB_hydrolase_fold"/>
</dbReference>
<keyword evidence="3" id="KW-0378">Hydrolase</keyword>
<reference evidence="3 4" key="1">
    <citation type="submission" date="2020-07" db="EMBL/GenBank/DDBJ databases">
        <authorList>
            <person name="Zhuang K."/>
            <person name="Ran Y."/>
        </authorList>
    </citation>
    <scope>NUCLEOTIDE SEQUENCE [LARGE SCALE GENOMIC DNA]</scope>
    <source>
        <strain evidence="3 4">WCH-YHL-001</strain>
    </source>
</reference>
<dbReference type="EMBL" id="CP059399">
    <property type="protein sequence ID" value="QLY29185.1"/>
    <property type="molecule type" value="Genomic_DNA"/>
</dbReference>
<dbReference type="SUPFAM" id="SSF53474">
    <property type="entry name" value="alpha/beta-Hydrolases"/>
    <property type="match status" value="1"/>
</dbReference>
<dbReference type="KEGG" id="nhu:H0264_28415"/>
<dbReference type="Gene3D" id="3.40.50.1820">
    <property type="entry name" value="alpha/beta hydrolase"/>
    <property type="match status" value="1"/>
</dbReference>
<keyword evidence="1" id="KW-0812">Transmembrane</keyword>
<sequence>MTIEKDSATATSGSRRSRRSLVLVALAGVVAMVLAAGVWILHQNDYALREERVTISGAAQPLQGVLARPRDGAGPFGLVVFVHGDGPIDATHDTFYRPIWEALARAGYASLSWDKPGVAGAEGNWLHQSMADRAAEASAAIDWARERTDIDPRRIGLWGASQAGWVLPEIAATRTDLRFLILVSPAINWSRQGEYHLRAELRARDATATDTAAALRRRDTVLRLLDEHADYARYLAESGDPEPMSADRWTFVSKNYTADASDALRRTRIPVFLALGDHDVNVDAAETERTYRDLLTTPGRLTVARYRDATHGMTRIGLDGNSLSAVLTALFAPRSLFTPGFLTDQGDYVRLFAAPANS</sequence>
<feature type="domain" description="Xaa-Pro dipeptidyl-peptidase-like" evidence="2">
    <location>
        <begin position="93"/>
        <end position="302"/>
    </location>
</feature>
<evidence type="ECO:0000313" key="4">
    <source>
        <dbReference type="Proteomes" id="UP000515512"/>
    </source>
</evidence>
<evidence type="ECO:0000313" key="3">
    <source>
        <dbReference type="EMBL" id="QLY29185.1"/>
    </source>
</evidence>
<gene>
    <name evidence="3" type="ORF">H0264_28415</name>
</gene>
<dbReference type="Proteomes" id="UP000515512">
    <property type="component" value="Chromosome"/>
</dbReference>
<dbReference type="Pfam" id="PF02129">
    <property type="entry name" value="Peptidase_S15"/>
    <property type="match status" value="1"/>
</dbReference>
<keyword evidence="1" id="KW-0472">Membrane</keyword>
<dbReference type="InterPro" id="IPR053145">
    <property type="entry name" value="AB_hydrolase_Est10"/>
</dbReference>
<organism evidence="3 4">
    <name type="scientific">Nocardia huaxiensis</name>
    <dbReference type="NCBI Taxonomy" id="2755382"/>
    <lineage>
        <taxon>Bacteria</taxon>
        <taxon>Bacillati</taxon>
        <taxon>Actinomycetota</taxon>
        <taxon>Actinomycetes</taxon>
        <taxon>Mycobacteriales</taxon>
        <taxon>Nocardiaceae</taxon>
        <taxon>Nocardia</taxon>
    </lineage>
</organism>
<keyword evidence="1" id="KW-1133">Transmembrane helix</keyword>
<evidence type="ECO:0000256" key="1">
    <source>
        <dbReference type="SAM" id="Phobius"/>
    </source>
</evidence>
<feature type="transmembrane region" description="Helical" evidence="1">
    <location>
        <begin position="21"/>
        <end position="41"/>
    </location>
</feature>
<proteinExistence type="predicted"/>
<evidence type="ECO:0000259" key="2">
    <source>
        <dbReference type="Pfam" id="PF02129"/>
    </source>
</evidence>
<dbReference type="PANTHER" id="PTHR43265:SF1">
    <property type="entry name" value="ESTERASE ESTD"/>
    <property type="match status" value="1"/>
</dbReference>
<dbReference type="GO" id="GO:0052689">
    <property type="term" value="F:carboxylic ester hydrolase activity"/>
    <property type="evidence" value="ECO:0007669"/>
    <property type="project" value="TreeGrafter"/>
</dbReference>
<name>A0A7D6ZMD4_9NOCA</name>
<dbReference type="PANTHER" id="PTHR43265">
    <property type="entry name" value="ESTERASE ESTD"/>
    <property type="match status" value="1"/>
</dbReference>
<dbReference type="InterPro" id="IPR000383">
    <property type="entry name" value="Xaa-Pro-like_dom"/>
</dbReference>
<keyword evidence="4" id="KW-1185">Reference proteome</keyword>
<protein>
    <submittedName>
        <fullName evidence="3">Alpha/beta hydrolase</fullName>
    </submittedName>
</protein>